<gene>
    <name evidence="1" type="ORF">HDE68_003103</name>
</gene>
<evidence type="ECO:0000313" key="2">
    <source>
        <dbReference type="Proteomes" id="UP000537204"/>
    </source>
</evidence>
<comment type="caution">
    <text evidence="1">The sequence shown here is derived from an EMBL/GenBank/DDBJ whole genome shotgun (WGS) entry which is preliminary data.</text>
</comment>
<sequence>MILDKISGGNCKLNCQQLKSERDNFFQVETNKFPPGRSDIDNSS</sequence>
<evidence type="ECO:0000313" key="1">
    <source>
        <dbReference type="EMBL" id="MBB5637190.1"/>
    </source>
</evidence>
<protein>
    <submittedName>
        <fullName evidence="1">Uncharacterized protein</fullName>
    </submittedName>
</protein>
<proteinExistence type="predicted"/>
<name>A0A7W8ZNR8_9SPHI</name>
<dbReference type="Proteomes" id="UP000537204">
    <property type="component" value="Unassembled WGS sequence"/>
</dbReference>
<dbReference type="EMBL" id="JACHCE010000004">
    <property type="protein sequence ID" value="MBB5637190.1"/>
    <property type="molecule type" value="Genomic_DNA"/>
</dbReference>
<reference evidence="1 2" key="1">
    <citation type="submission" date="2020-08" db="EMBL/GenBank/DDBJ databases">
        <title>Genomic Encyclopedia of Type Strains, Phase IV (KMG-V): Genome sequencing to study the core and pangenomes of soil and plant-associated prokaryotes.</title>
        <authorList>
            <person name="Whitman W."/>
        </authorList>
    </citation>
    <scope>NUCLEOTIDE SEQUENCE [LARGE SCALE GENOMIC DNA]</scope>
    <source>
        <strain evidence="1 2">S3M1</strain>
    </source>
</reference>
<dbReference type="AlphaFoldDB" id="A0A7W8ZNR8"/>
<organism evidence="1 2">
    <name type="scientific">Pedobacter cryoconitis</name>
    <dbReference type="NCBI Taxonomy" id="188932"/>
    <lineage>
        <taxon>Bacteria</taxon>
        <taxon>Pseudomonadati</taxon>
        <taxon>Bacteroidota</taxon>
        <taxon>Sphingobacteriia</taxon>
        <taxon>Sphingobacteriales</taxon>
        <taxon>Sphingobacteriaceae</taxon>
        <taxon>Pedobacter</taxon>
    </lineage>
</organism>
<accession>A0A7W8ZNR8</accession>